<dbReference type="EMBL" id="ML120497">
    <property type="protein sequence ID" value="RPA91424.1"/>
    <property type="molecule type" value="Genomic_DNA"/>
</dbReference>
<evidence type="ECO:0000313" key="1">
    <source>
        <dbReference type="EMBL" id="RPA91424.1"/>
    </source>
</evidence>
<dbReference type="Proteomes" id="UP000276215">
    <property type="component" value="Unassembled WGS sequence"/>
</dbReference>
<dbReference type="AlphaFoldDB" id="A0A3N4JC66"/>
<sequence>MPFPHHLQRPLAILTLVTCSFVLNMFTNRVSLYQEITYRVNYSLSSPLLEFVSALS</sequence>
<keyword evidence="2" id="KW-1185">Reference proteome</keyword>
<gene>
    <name evidence="1" type="ORF">L873DRAFT_310396</name>
</gene>
<reference evidence="1 2" key="1">
    <citation type="journal article" date="2018" name="Nat. Ecol. Evol.">
        <title>Pezizomycetes genomes reveal the molecular basis of ectomycorrhizal truffle lifestyle.</title>
        <authorList>
            <person name="Murat C."/>
            <person name="Payen T."/>
            <person name="Noel B."/>
            <person name="Kuo A."/>
            <person name="Morin E."/>
            <person name="Chen J."/>
            <person name="Kohler A."/>
            <person name="Krizsan K."/>
            <person name="Balestrini R."/>
            <person name="Da Silva C."/>
            <person name="Montanini B."/>
            <person name="Hainaut M."/>
            <person name="Levati E."/>
            <person name="Barry K.W."/>
            <person name="Belfiori B."/>
            <person name="Cichocki N."/>
            <person name="Clum A."/>
            <person name="Dockter R.B."/>
            <person name="Fauchery L."/>
            <person name="Guy J."/>
            <person name="Iotti M."/>
            <person name="Le Tacon F."/>
            <person name="Lindquist E.A."/>
            <person name="Lipzen A."/>
            <person name="Malagnac F."/>
            <person name="Mello A."/>
            <person name="Molinier V."/>
            <person name="Miyauchi S."/>
            <person name="Poulain J."/>
            <person name="Riccioni C."/>
            <person name="Rubini A."/>
            <person name="Sitrit Y."/>
            <person name="Splivallo R."/>
            <person name="Traeger S."/>
            <person name="Wang M."/>
            <person name="Zifcakova L."/>
            <person name="Wipf D."/>
            <person name="Zambonelli A."/>
            <person name="Paolocci F."/>
            <person name="Nowrousian M."/>
            <person name="Ottonello S."/>
            <person name="Baldrian P."/>
            <person name="Spatafora J.W."/>
            <person name="Henrissat B."/>
            <person name="Nagy L.G."/>
            <person name="Aury J.M."/>
            <person name="Wincker P."/>
            <person name="Grigoriev I.V."/>
            <person name="Bonfante P."/>
            <person name="Martin F.M."/>
        </authorList>
    </citation>
    <scope>NUCLEOTIDE SEQUENCE [LARGE SCALE GENOMIC DNA]</scope>
    <source>
        <strain evidence="1 2">120613-1</strain>
    </source>
</reference>
<organism evidence="1 2">
    <name type="scientific">Choiromyces venosus 120613-1</name>
    <dbReference type="NCBI Taxonomy" id="1336337"/>
    <lineage>
        <taxon>Eukaryota</taxon>
        <taxon>Fungi</taxon>
        <taxon>Dikarya</taxon>
        <taxon>Ascomycota</taxon>
        <taxon>Pezizomycotina</taxon>
        <taxon>Pezizomycetes</taxon>
        <taxon>Pezizales</taxon>
        <taxon>Tuberaceae</taxon>
        <taxon>Choiromyces</taxon>
    </lineage>
</organism>
<evidence type="ECO:0000313" key="2">
    <source>
        <dbReference type="Proteomes" id="UP000276215"/>
    </source>
</evidence>
<protein>
    <submittedName>
        <fullName evidence="1">Uncharacterized protein</fullName>
    </submittedName>
</protein>
<accession>A0A3N4JC66</accession>
<proteinExistence type="predicted"/>
<name>A0A3N4JC66_9PEZI</name>